<reference evidence="2 3" key="1">
    <citation type="submission" date="2017-05" db="EMBL/GenBank/DDBJ databases">
        <authorList>
            <person name="Varghese N."/>
            <person name="Submissions S."/>
        </authorList>
    </citation>
    <scope>NUCLEOTIDE SEQUENCE [LARGE SCALE GENOMIC DNA]</scope>
    <source>
        <strain evidence="2 3">DSM 21194</strain>
    </source>
</reference>
<dbReference type="Proteomes" id="UP000317593">
    <property type="component" value="Unassembled WGS sequence"/>
</dbReference>
<dbReference type="PANTHER" id="PTHR36842">
    <property type="entry name" value="PROTEIN TOLB HOMOLOG"/>
    <property type="match status" value="1"/>
</dbReference>
<protein>
    <submittedName>
        <fullName evidence="2">WD40-like Beta Propeller Repeat</fullName>
    </submittedName>
</protein>
<dbReference type="Gene3D" id="2.120.10.30">
    <property type="entry name" value="TolB, C-terminal domain"/>
    <property type="match status" value="2"/>
</dbReference>
<organism evidence="2 3">
    <name type="scientific">Fodinibius sediminis</name>
    <dbReference type="NCBI Taxonomy" id="1214077"/>
    <lineage>
        <taxon>Bacteria</taxon>
        <taxon>Pseudomonadati</taxon>
        <taxon>Balneolota</taxon>
        <taxon>Balneolia</taxon>
        <taxon>Balneolales</taxon>
        <taxon>Balneolaceae</taxon>
        <taxon>Fodinibius</taxon>
    </lineage>
</organism>
<dbReference type="PANTHER" id="PTHR36842:SF1">
    <property type="entry name" value="PROTEIN TOLB"/>
    <property type="match status" value="1"/>
</dbReference>
<gene>
    <name evidence="2" type="ORF">SAMN06265218_10489</name>
</gene>
<accession>A0A521BWG3</accession>
<dbReference type="SUPFAM" id="SSF69304">
    <property type="entry name" value="Tricorn protease N-terminal domain"/>
    <property type="match status" value="1"/>
</dbReference>
<comment type="similarity">
    <text evidence="1">Belongs to the TolB family.</text>
</comment>
<dbReference type="AlphaFoldDB" id="A0A521BWG3"/>
<keyword evidence="3" id="KW-1185">Reference proteome</keyword>
<dbReference type="InterPro" id="IPR011659">
    <property type="entry name" value="WD40"/>
</dbReference>
<evidence type="ECO:0000256" key="1">
    <source>
        <dbReference type="ARBA" id="ARBA00009820"/>
    </source>
</evidence>
<proteinExistence type="inferred from homology"/>
<dbReference type="OrthoDB" id="9815657at2"/>
<dbReference type="InterPro" id="IPR011042">
    <property type="entry name" value="6-blade_b-propeller_TolB-like"/>
</dbReference>
<name>A0A521BWG3_9BACT</name>
<dbReference type="Pfam" id="PF07676">
    <property type="entry name" value="PD40"/>
    <property type="match status" value="4"/>
</dbReference>
<sequence length="395" mass="42489">MDGRSMIFRHTTGFWALFIPLAFLISSCGGDDNPSGSGGPAENRTATLELAIETTGSDVDEDGYTVVLNGGKTLKADTVDTISVDVEPGSHEVEIRGVSSNCSVKGDNPRQYSLSEGVTRVSRTIACAAVADDAIIYERNYELYSMHTNGSNPRQITYSAAAKIDPAVSPDGMKIAYTHVNSSSGERQIHVMNADGSGDAAVTDIVNQGNYGPAWSPDGERIAFSGLGSNGTDIYLADKDGANLRRIDMPGSQVVCGWLPGGDRLLLMDFREDPEIYTMNVDGTGLVRLTDNTYADDDAALSHDGKKVAFAREVQNNWDIYTMNIDGTGLKRITMDSDFDVKPTWSPDDAEIVFVSDRNGSNDIFKINADGSGSLMNLTNTAAIDEDDPHWSPVK</sequence>
<evidence type="ECO:0000313" key="3">
    <source>
        <dbReference type="Proteomes" id="UP000317593"/>
    </source>
</evidence>
<dbReference type="PROSITE" id="PS51257">
    <property type="entry name" value="PROKAR_LIPOPROTEIN"/>
    <property type="match status" value="1"/>
</dbReference>
<dbReference type="EMBL" id="FXTH01000004">
    <property type="protein sequence ID" value="SMO51415.1"/>
    <property type="molecule type" value="Genomic_DNA"/>
</dbReference>
<evidence type="ECO:0000313" key="2">
    <source>
        <dbReference type="EMBL" id="SMO51415.1"/>
    </source>
</evidence>